<dbReference type="InterPro" id="IPR002818">
    <property type="entry name" value="DJ-1/PfpI"/>
</dbReference>
<sequence length="230" mass="24598">MPAILFVLTSANKLLNGAPTGWYLPEAAHPYWELASNYQIDFASPKGGVAPVDENSVKTFTDEGSVKFLNDPKTKALYENTKKLSDVKASDYAAIFVVGGHGPMIDLASDKEFAQLLQDFYAAKKPVAAVCHGPAAFALATKPNSSESIVNGIQVTGFSNAEEAQTPYNDFVNILPFSLEDKLKQLGGKYVKADQDWGDKVVWDGGVLTGQNPASAGSLGKKLHEILSSA</sequence>
<dbReference type="GO" id="GO:0019243">
    <property type="term" value="P:methylglyoxal catabolic process to D-lactate via S-lactoyl-glutathione"/>
    <property type="evidence" value="ECO:0007669"/>
    <property type="project" value="TreeGrafter"/>
</dbReference>
<evidence type="ECO:0000256" key="3">
    <source>
        <dbReference type="ARBA" id="ARBA00023239"/>
    </source>
</evidence>
<comment type="caution">
    <text evidence="7">The sequence shown here is derived from an EMBL/GenBank/DDBJ whole genome shotgun (WGS) entry which is preliminary data.</text>
</comment>
<dbReference type="GO" id="GO:0019172">
    <property type="term" value="F:glyoxalase III activity"/>
    <property type="evidence" value="ECO:0007669"/>
    <property type="project" value="UniProtKB-EC"/>
</dbReference>
<dbReference type="CDD" id="cd03141">
    <property type="entry name" value="GATase1_Hsp31_like"/>
    <property type="match status" value="1"/>
</dbReference>
<evidence type="ECO:0000313" key="8">
    <source>
        <dbReference type="Proteomes" id="UP001182556"/>
    </source>
</evidence>
<keyword evidence="7" id="KW-0315">Glutamine amidotransferase</keyword>
<dbReference type="AlphaFoldDB" id="A0AAD9FNK7"/>
<gene>
    <name evidence="7" type="ORF">DB88DRAFT_491220</name>
</gene>
<dbReference type="PANTHER" id="PTHR48094:SF11">
    <property type="entry name" value="GLUTATHIONE-INDEPENDENT GLYOXALASE HSP31-RELATED"/>
    <property type="match status" value="1"/>
</dbReference>
<name>A0AAD9FNK7_PAPLA</name>
<feature type="domain" description="DJ-1/PfpI" evidence="6">
    <location>
        <begin position="80"/>
        <end position="223"/>
    </location>
</feature>
<reference evidence="7" key="1">
    <citation type="submission" date="2023-02" db="EMBL/GenBank/DDBJ databases">
        <title>Identification and recombinant expression of a fungal hydrolase from Papiliotrema laurentii that hydrolyzes apple cutin and clears colloidal polyester polyurethane.</title>
        <authorList>
            <consortium name="DOE Joint Genome Institute"/>
            <person name="Roman V.A."/>
            <person name="Bojanowski C."/>
            <person name="Crable B.R."/>
            <person name="Wagner D.N."/>
            <person name="Hung C.S."/>
            <person name="Nadeau L.J."/>
            <person name="Schratz L."/>
            <person name="Haridas S."/>
            <person name="Pangilinan J."/>
            <person name="Lipzen A."/>
            <person name="Na H."/>
            <person name="Yan M."/>
            <person name="Ng V."/>
            <person name="Grigoriev I.V."/>
            <person name="Spatafora J.W."/>
            <person name="Barlow D."/>
            <person name="Biffinger J."/>
            <person name="Kelley-Loughnane N."/>
            <person name="Varaljay V.A."/>
            <person name="Crookes-Goodson W.J."/>
        </authorList>
    </citation>
    <scope>NUCLEOTIDE SEQUENCE</scope>
    <source>
        <strain evidence="7">5307AH</strain>
    </source>
</reference>
<evidence type="ECO:0000256" key="1">
    <source>
        <dbReference type="ARBA" id="ARBA00013134"/>
    </source>
</evidence>
<dbReference type="InterPro" id="IPR029062">
    <property type="entry name" value="Class_I_gatase-like"/>
</dbReference>
<dbReference type="Pfam" id="PF01965">
    <property type="entry name" value="DJ-1_PfpI"/>
    <property type="match status" value="1"/>
</dbReference>
<accession>A0AAD9FNK7</accession>
<evidence type="ECO:0000256" key="4">
    <source>
        <dbReference type="ARBA" id="ARBA00038493"/>
    </source>
</evidence>
<proteinExistence type="inferred from homology"/>
<dbReference type="GO" id="GO:0005737">
    <property type="term" value="C:cytoplasm"/>
    <property type="evidence" value="ECO:0007669"/>
    <property type="project" value="TreeGrafter"/>
</dbReference>
<keyword evidence="3" id="KW-0456">Lyase</keyword>
<dbReference type="EMBL" id="JAODAN010000006">
    <property type="protein sequence ID" value="KAK1923429.1"/>
    <property type="molecule type" value="Genomic_DNA"/>
</dbReference>
<keyword evidence="8" id="KW-1185">Reference proteome</keyword>
<dbReference type="Proteomes" id="UP001182556">
    <property type="component" value="Unassembled WGS sequence"/>
</dbReference>
<dbReference type="Gene3D" id="3.40.50.880">
    <property type="match status" value="1"/>
</dbReference>
<evidence type="ECO:0000256" key="5">
    <source>
        <dbReference type="ARBA" id="ARBA00048082"/>
    </source>
</evidence>
<comment type="similarity">
    <text evidence="4">Belongs to the peptidase C56 family. HSP31-like subfamily.</text>
</comment>
<organism evidence="7 8">
    <name type="scientific">Papiliotrema laurentii</name>
    <name type="common">Cryptococcus laurentii</name>
    <dbReference type="NCBI Taxonomy" id="5418"/>
    <lineage>
        <taxon>Eukaryota</taxon>
        <taxon>Fungi</taxon>
        <taxon>Dikarya</taxon>
        <taxon>Basidiomycota</taxon>
        <taxon>Agaricomycotina</taxon>
        <taxon>Tremellomycetes</taxon>
        <taxon>Tremellales</taxon>
        <taxon>Rhynchogastremaceae</taxon>
        <taxon>Papiliotrema</taxon>
    </lineage>
</organism>
<dbReference type="SUPFAM" id="SSF52317">
    <property type="entry name" value="Class I glutamine amidotransferase-like"/>
    <property type="match status" value="1"/>
</dbReference>
<protein>
    <recommendedName>
        <fullName evidence="1">D-lactate dehydratase</fullName>
        <ecNumber evidence="1">4.2.1.130</ecNumber>
    </recommendedName>
</protein>
<evidence type="ECO:0000259" key="6">
    <source>
        <dbReference type="Pfam" id="PF01965"/>
    </source>
</evidence>
<dbReference type="InterPro" id="IPR050325">
    <property type="entry name" value="Prot/Nucl_acid_deglycase"/>
</dbReference>
<evidence type="ECO:0000313" key="7">
    <source>
        <dbReference type="EMBL" id="KAK1923429.1"/>
    </source>
</evidence>
<comment type="catalytic activity">
    <reaction evidence="5">
        <text>methylglyoxal + H2O = (R)-lactate + H(+)</text>
        <dbReference type="Rhea" id="RHEA:27754"/>
        <dbReference type="ChEBI" id="CHEBI:15377"/>
        <dbReference type="ChEBI" id="CHEBI:15378"/>
        <dbReference type="ChEBI" id="CHEBI:16004"/>
        <dbReference type="ChEBI" id="CHEBI:17158"/>
        <dbReference type="EC" id="4.2.1.130"/>
    </reaction>
</comment>
<evidence type="ECO:0000256" key="2">
    <source>
        <dbReference type="ARBA" id="ARBA00023016"/>
    </source>
</evidence>
<keyword evidence="2" id="KW-0346">Stress response</keyword>
<dbReference type="PANTHER" id="PTHR48094">
    <property type="entry name" value="PROTEIN/NUCLEIC ACID DEGLYCASE DJ-1-RELATED"/>
    <property type="match status" value="1"/>
</dbReference>
<dbReference type="EC" id="4.2.1.130" evidence="1"/>